<dbReference type="Pfam" id="PF05193">
    <property type="entry name" value="Peptidase_M16_C"/>
    <property type="match status" value="1"/>
</dbReference>
<feature type="domain" description="Peptidase M16 C-terminal" evidence="4">
    <location>
        <begin position="165"/>
        <end position="340"/>
    </location>
</feature>
<comment type="similarity">
    <text evidence="1 2">Belongs to the peptidase M16 family.</text>
</comment>
<evidence type="ECO:0000313" key="6">
    <source>
        <dbReference type="Proteomes" id="UP000036756"/>
    </source>
</evidence>
<keyword evidence="6" id="KW-1185">Reference proteome</keyword>
<gene>
    <name evidence="5" type="ORF">CLCY_7c01030</name>
</gene>
<organism evidence="5 6">
    <name type="scientific">Clostridium cylindrosporum DSM 605</name>
    <dbReference type="NCBI Taxonomy" id="1121307"/>
    <lineage>
        <taxon>Bacteria</taxon>
        <taxon>Bacillati</taxon>
        <taxon>Bacillota</taxon>
        <taxon>Clostridia</taxon>
        <taxon>Eubacteriales</taxon>
        <taxon>Clostridiaceae</taxon>
        <taxon>Clostridium</taxon>
    </lineage>
</organism>
<dbReference type="InterPro" id="IPR011249">
    <property type="entry name" value="Metalloenz_LuxS/M16"/>
</dbReference>
<accession>A0A0J8G608</accession>
<dbReference type="GO" id="GO:0046872">
    <property type="term" value="F:metal ion binding"/>
    <property type="evidence" value="ECO:0007669"/>
    <property type="project" value="InterPro"/>
</dbReference>
<dbReference type="InterPro" id="IPR011765">
    <property type="entry name" value="Pept_M16_N"/>
</dbReference>
<evidence type="ECO:0000256" key="1">
    <source>
        <dbReference type="ARBA" id="ARBA00007261"/>
    </source>
</evidence>
<comment type="caution">
    <text evidence="5">The sequence shown here is derived from an EMBL/GenBank/DDBJ whole genome shotgun (WGS) entry which is preliminary data.</text>
</comment>
<reference evidence="5 6" key="1">
    <citation type="submission" date="2015-06" db="EMBL/GenBank/DDBJ databases">
        <title>Draft genome sequence of the purine-degrading Clostridium cylindrosporum HC-1 (DSM 605).</title>
        <authorList>
            <person name="Poehlein A."/>
            <person name="Schiel-Bengelsdorf B."/>
            <person name="Bengelsdorf F."/>
            <person name="Daniel R."/>
            <person name="Duerre P."/>
        </authorList>
    </citation>
    <scope>NUCLEOTIDE SEQUENCE [LARGE SCALE GENOMIC DNA]</scope>
    <source>
        <strain evidence="5 6">DSM 605</strain>
    </source>
</reference>
<dbReference type="PANTHER" id="PTHR11851">
    <property type="entry name" value="METALLOPROTEASE"/>
    <property type="match status" value="1"/>
</dbReference>
<proteinExistence type="inferred from homology"/>
<evidence type="ECO:0000259" key="4">
    <source>
        <dbReference type="Pfam" id="PF05193"/>
    </source>
</evidence>
<dbReference type="Pfam" id="PF00675">
    <property type="entry name" value="Peptidase_M16"/>
    <property type="match status" value="1"/>
</dbReference>
<dbReference type="Gene3D" id="3.30.830.10">
    <property type="entry name" value="Metalloenzyme, LuxS/M16 peptidase-like"/>
    <property type="match status" value="2"/>
</dbReference>
<dbReference type="GO" id="GO:0006508">
    <property type="term" value="P:proteolysis"/>
    <property type="evidence" value="ECO:0007669"/>
    <property type="project" value="InterPro"/>
</dbReference>
<dbReference type="AlphaFoldDB" id="A0A0J8G608"/>
<evidence type="ECO:0000259" key="3">
    <source>
        <dbReference type="Pfam" id="PF00675"/>
    </source>
</evidence>
<protein>
    <submittedName>
        <fullName evidence="5">Putative Zn-dependent peptidase</fullName>
    </submittedName>
</protein>
<dbReference type="STRING" id="1121307.CLCY_7c01030"/>
<feature type="domain" description="Peptidase M16 N-terminal" evidence="3">
    <location>
        <begin position="12"/>
        <end position="159"/>
    </location>
</feature>
<dbReference type="PANTHER" id="PTHR11851:SF49">
    <property type="entry name" value="MITOCHONDRIAL-PROCESSING PEPTIDASE SUBUNIT ALPHA"/>
    <property type="match status" value="1"/>
</dbReference>
<dbReference type="SUPFAM" id="SSF63411">
    <property type="entry name" value="LuxS/MPP-like metallohydrolase"/>
    <property type="match status" value="2"/>
</dbReference>
<dbReference type="InterPro" id="IPR001431">
    <property type="entry name" value="Pept_M16_Zn_BS"/>
</dbReference>
<dbReference type="PATRIC" id="fig|1121307.3.peg.2386"/>
<dbReference type="InterPro" id="IPR050361">
    <property type="entry name" value="MPP/UQCRC_Complex"/>
</dbReference>
<dbReference type="InterPro" id="IPR007863">
    <property type="entry name" value="Peptidase_M16_C"/>
</dbReference>
<dbReference type="EMBL" id="LFVU01000003">
    <property type="protein sequence ID" value="KMT23056.1"/>
    <property type="molecule type" value="Genomic_DNA"/>
</dbReference>
<evidence type="ECO:0000256" key="2">
    <source>
        <dbReference type="RuleBase" id="RU004447"/>
    </source>
</evidence>
<dbReference type="Proteomes" id="UP000036756">
    <property type="component" value="Unassembled WGS sequence"/>
</dbReference>
<dbReference type="RefSeq" id="WP_048569434.1">
    <property type="nucleotide sequence ID" value="NZ_LFVU01000003.1"/>
</dbReference>
<dbReference type="FunFam" id="3.30.830.10:FF:000008">
    <property type="entry name" value="Mitochondrial-processing peptidase subunit beta"/>
    <property type="match status" value="1"/>
</dbReference>
<dbReference type="OrthoDB" id="9811314at2"/>
<dbReference type="PROSITE" id="PS00143">
    <property type="entry name" value="INSULINASE"/>
    <property type="match status" value="1"/>
</dbReference>
<evidence type="ECO:0000313" key="5">
    <source>
        <dbReference type="EMBL" id="KMT23056.1"/>
    </source>
</evidence>
<name>A0A0J8G608_CLOCY</name>
<sequence length="420" mass="47506">MYKRYTLNNGLKVIYEHIPYVKSISIGVWIKSGSRFENQNNNGISHFLEHMLFKGTKNRTSKQISEEIESLGGQLNAFTSRESTCYYVKLLDTHFDTGIDVLSDMVINPSFLEEEIEKEKSVILEEISMYEDLPEDLISDIQFKALWGDNTLSYPILGTYDTVSSFSRDIIIDYYSKKYTPTNTVISVVGNFEEDKLISEIEKRFSSWENNNGYKITEDSPVAQGGFLVKNKPIEQVHVALTLKGLESGDKGLYSLLAINNYFGSGTSSKLFQRIREDKGYVYSIYSYPSSYKNTGMFSIYFACNPSCVEDAIRLVKEEISNIYTEKISSSEIEKIKEQLKGSYILGLEGVSNIMFGIGKAELILGRVLTTDEAMEKIDSITKDDIDEVIDYIFKDGIISAVAVGRDIAENDLIKYVNGN</sequence>
<dbReference type="GO" id="GO:0004222">
    <property type="term" value="F:metalloendopeptidase activity"/>
    <property type="evidence" value="ECO:0007669"/>
    <property type="project" value="InterPro"/>
</dbReference>